<feature type="transmembrane region" description="Helical" evidence="1">
    <location>
        <begin position="126"/>
        <end position="143"/>
    </location>
</feature>
<comment type="caution">
    <text evidence="2">The sequence shown here is derived from an EMBL/GenBank/DDBJ whole genome shotgun (WGS) entry which is preliminary data.</text>
</comment>
<feature type="transmembrane region" description="Helical" evidence="1">
    <location>
        <begin position="61"/>
        <end position="79"/>
    </location>
</feature>
<keyword evidence="3" id="KW-1185">Reference proteome</keyword>
<dbReference type="EMBL" id="BRXY01000265">
    <property type="protein sequence ID" value="GMH82072.1"/>
    <property type="molecule type" value="Genomic_DNA"/>
</dbReference>
<name>A0A9W7B6L7_9STRA</name>
<organism evidence="2 3">
    <name type="scientific">Triparma strigata</name>
    <dbReference type="NCBI Taxonomy" id="1606541"/>
    <lineage>
        <taxon>Eukaryota</taxon>
        <taxon>Sar</taxon>
        <taxon>Stramenopiles</taxon>
        <taxon>Ochrophyta</taxon>
        <taxon>Bolidophyceae</taxon>
        <taxon>Parmales</taxon>
        <taxon>Triparmaceae</taxon>
        <taxon>Triparma</taxon>
    </lineage>
</organism>
<evidence type="ECO:0000256" key="1">
    <source>
        <dbReference type="SAM" id="Phobius"/>
    </source>
</evidence>
<keyword evidence="1" id="KW-1133">Transmembrane helix</keyword>
<feature type="transmembrane region" description="Helical" evidence="1">
    <location>
        <begin position="99"/>
        <end position="119"/>
    </location>
</feature>
<sequence length="229" mass="26356">MQLMTRSGEPNEIDLESVPVNLPDGSQRNSIDQAIADMFVSNVNVEMLEGWEKFRFKVKDLVTWWFLAACFCFGVSVYANITEDNEGSVFDENIKWPYYISHFILGLSFYLLIAICYNVCVKFFDLDGQWVAALSGSILWYLSREVRDNEKLGGWDWQGLYAPTLGLVYVFIILQSIALWWKYKITRETKYVSRYAVCFLVSLFIGNTVVSIYASKYFPDNILEGGDGH</sequence>
<feature type="transmembrane region" description="Helical" evidence="1">
    <location>
        <begin position="163"/>
        <end position="183"/>
    </location>
</feature>
<proteinExistence type="predicted"/>
<reference evidence="3" key="1">
    <citation type="journal article" date="2023" name="Commun. Biol.">
        <title>Genome analysis of Parmales, the sister group of diatoms, reveals the evolutionary specialization of diatoms from phago-mixotrophs to photoautotrophs.</title>
        <authorList>
            <person name="Ban H."/>
            <person name="Sato S."/>
            <person name="Yoshikawa S."/>
            <person name="Yamada K."/>
            <person name="Nakamura Y."/>
            <person name="Ichinomiya M."/>
            <person name="Sato N."/>
            <person name="Blanc-Mathieu R."/>
            <person name="Endo H."/>
            <person name="Kuwata A."/>
            <person name="Ogata H."/>
        </authorList>
    </citation>
    <scope>NUCLEOTIDE SEQUENCE [LARGE SCALE GENOMIC DNA]</scope>
    <source>
        <strain evidence="3">NIES 3701</strain>
    </source>
</reference>
<gene>
    <name evidence="2" type="ORF">TrST_g9734</name>
</gene>
<protein>
    <submittedName>
        <fullName evidence="2">Uncharacterized protein</fullName>
    </submittedName>
</protein>
<keyword evidence="1" id="KW-0812">Transmembrane</keyword>
<keyword evidence="1" id="KW-0472">Membrane</keyword>
<feature type="transmembrane region" description="Helical" evidence="1">
    <location>
        <begin position="195"/>
        <end position="214"/>
    </location>
</feature>
<dbReference type="AlphaFoldDB" id="A0A9W7B6L7"/>
<dbReference type="OrthoDB" id="196552at2759"/>
<evidence type="ECO:0000313" key="3">
    <source>
        <dbReference type="Proteomes" id="UP001165085"/>
    </source>
</evidence>
<evidence type="ECO:0000313" key="2">
    <source>
        <dbReference type="EMBL" id="GMH82072.1"/>
    </source>
</evidence>
<accession>A0A9W7B6L7</accession>
<dbReference type="Proteomes" id="UP001165085">
    <property type="component" value="Unassembled WGS sequence"/>
</dbReference>